<accession>A0A0F7ZZE4</accession>
<evidence type="ECO:0000256" key="2">
    <source>
        <dbReference type="ARBA" id="ARBA00022553"/>
    </source>
</evidence>
<evidence type="ECO:0000259" key="6">
    <source>
        <dbReference type="Pfam" id="PF07993"/>
    </source>
</evidence>
<evidence type="ECO:0000259" key="5">
    <source>
        <dbReference type="Pfam" id="PF00501"/>
    </source>
</evidence>
<keyword evidence="3" id="KW-0521">NADP</keyword>
<keyword evidence="2" id="KW-0597">Phosphoprotein</keyword>
<dbReference type="Proteomes" id="UP000054481">
    <property type="component" value="Unassembled WGS sequence"/>
</dbReference>
<organism evidence="7 8">
    <name type="scientific">Hirsutella minnesotensis 3608</name>
    <dbReference type="NCBI Taxonomy" id="1043627"/>
    <lineage>
        <taxon>Eukaryota</taxon>
        <taxon>Fungi</taxon>
        <taxon>Dikarya</taxon>
        <taxon>Ascomycota</taxon>
        <taxon>Pezizomycotina</taxon>
        <taxon>Sordariomycetes</taxon>
        <taxon>Hypocreomycetidae</taxon>
        <taxon>Hypocreales</taxon>
        <taxon>Ophiocordycipitaceae</taxon>
        <taxon>Hirsutella</taxon>
    </lineage>
</organism>
<feature type="region of interest" description="Disordered" evidence="4">
    <location>
        <begin position="1"/>
        <end position="34"/>
    </location>
</feature>
<dbReference type="PANTHER" id="PTHR43439">
    <property type="entry name" value="PHENYLACETATE-COENZYME A LIGASE"/>
    <property type="match status" value="1"/>
</dbReference>
<dbReference type="InterPro" id="IPR042099">
    <property type="entry name" value="ANL_N_sf"/>
</dbReference>
<feature type="compositionally biased region" description="Polar residues" evidence="4">
    <location>
        <begin position="1"/>
        <end position="11"/>
    </location>
</feature>
<gene>
    <name evidence="7" type="ORF">HIM_06526</name>
</gene>
<dbReference type="InterPro" id="IPR020845">
    <property type="entry name" value="AMP-binding_CS"/>
</dbReference>
<protein>
    <recommendedName>
        <fullName evidence="9">Carrier domain-containing protein</fullName>
    </recommendedName>
</protein>
<sequence length="1092" mass="120520">MLTQRPDSGFQSRFERAQRHQQATAGAQRAGQADDKAYGRRLLVDVIDSTARAEPSRPLLHVPVSQDVSDGWYPVTYREIANAINFVAHDIIRKFGPAPKGTFPTIAYLGPNDPRYLVLLLACIKAGYQAFFVSPRNSLDGQLSLLEATHCNILYYAETVQPMVQPWLDQRQMKAFQVPAMEAWLHAETTPFPYSRPFEQAQWEPLVVLHTSGSTGIPKPIVLRQGSLAVVDRWRNFSPINGAGFFASHGIAEKGMKHFLPVPLFHAAAVYTLLSMAIYYGVELVLTFPSRPLTPDLVVECLAKSEVDHAFLPPSILEELSNSEEAIAIMKKLDFVSFGGGPMSKPVGDKLCERGINLQNRIASTEMFPYSLHFETDPKMWQYHFINSEKMGADWRPIEGDEGLFELVIKRKERGPGDICDQGCFYTFPDLDEWSTSDLYRRHPTSPHHWLYSGRRDNIIVFSNGEKLNPATIEEAVTSHPKIKSALVVGNERFQPALLIEPKINPQGEEDVAGLLEEVWPTIDAVNLETVAHGRIGKSFVALTKAEKPFPRSAKGSIQRKLALQMYEDEIAELYHRSGTLESIGPVELDTSSAEQLMASIMNVMHLQANTPPLEPDTVFFSVGVDSVQVIQTTYLLRAGLHGLEPPGQSLEDIITPRAVYSNPTTRQLSTYVFSVISGLVPSDVQDGNKLASMEELLAKYTKDMPASVPGKPEPLDTDQTVAVTGTTGSLGAYLLDVLCASPNVKKIVAMNRGSDGGRARQPAISAQRGLRQDFSKVDFVEVNLSKVNLGMTQDRYDQLLSEVDRVIHNAWPVNFNINVGSFEPQLRGVRSLVDMAAAAAKQAPIIFVSSISTVGGWPSLDSVPERQFTDLTLPRMGYGASKALGSLILDEAARQSGLHTAIIRAGQISGPSGAKGSWNKHEFFPSLVASGVHLGALPEHLGARQRVDWLTIEDMASSVLDIAGVTSRTPVSEIHGYFHAVNPCATEWTELAQAAKEFYGPKIKKLVPLEEWVAMLEASASDAKGSDLESNPSVKLLDTHREMLVAYQAGIKPVCFETKRATKYSSAMQNMQAVTPRLMQHWCSQWDFSME</sequence>
<dbReference type="Gene3D" id="3.40.50.720">
    <property type="entry name" value="NAD(P)-binding Rossmann-like Domain"/>
    <property type="match status" value="1"/>
</dbReference>
<evidence type="ECO:0008006" key="9">
    <source>
        <dbReference type="Google" id="ProtNLM"/>
    </source>
</evidence>
<dbReference type="Pfam" id="PF07993">
    <property type="entry name" value="NAD_binding_4"/>
    <property type="match status" value="1"/>
</dbReference>
<evidence type="ECO:0000313" key="8">
    <source>
        <dbReference type="Proteomes" id="UP000054481"/>
    </source>
</evidence>
<dbReference type="Gene3D" id="3.40.50.12780">
    <property type="entry name" value="N-terminal domain of ligase-like"/>
    <property type="match status" value="1"/>
</dbReference>
<feature type="domain" description="AMP-dependent synthetase/ligase" evidence="5">
    <location>
        <begin position="51"/>
        <end position="373"/>
    </location>
</feature>
<evidence type="ECO:0000256" key="3">
    <source>
        <dbReference type="ARBA" id="ARBA00022857"/>
    </source>
</evidence>
<dbReference type="EMBL" id="KQ030529">
    <property type="protein sequence ID" value="KJZ74077.1"/>
    <property type="molecule type" value="Genomic_DNA"/>
</dbReference>
<reference evidence="7 8" key="1">
    <citation type="journal article" date="2014" name="Genome Biol. Evol.">
        <title>Comparative genomics and transcriptomics analyses reveal divergent lifestyle features of nematode endoparasitic fungus Hirsutella minnesotensis.</title>
        <authorList>
            <person name="Lai Y."/>
            <person name="Liu K."/>
            <person name="Zhang X."/>
            <person name="Zhang X."/>
            <person name="Li K."/>
            <person name="Wang N."/>
            <person name="Shu C."/>
            <person name="Wu Y."/>
            <person name="Wang C."/>
            <person name="Bushley K.E."/>
            <person name="Xiang M."/>
            <person name="Liu X."/>
        </authorList>
    </citation>
    <scope>NUCLEOTIDE SEQUENCE [LARGE SCALE GENOMIC DNA]</scope>
    <source>
        <strain evidence="7 8">3608</strain>
    </source>
</reference>
<dbReference type="SUPFAM" id="SSF51735">
    <property type="entry name" value="NAD(P)-binding Rossmann-fold domains"/>
    <property type="match status" value="1"/>
</dbReference>
<proteinExistence type="predicted"/>
<dbReference type="InterPro" id="IPR036291">
    <property type="entry name" value="NAD(P)-bd_dom_sf"/>
</dbReference>
<dbReference type="Pfam" id="PF00501">
    <property type="entry name" value="AMP-binding"/>
    <property type="match status" value="1"/>
</dbReference>
<dbReference type="InterPro" id="IPR013120">
    <property type="entry name" value="FAR_NAD-bd"/>
</dbReference>
<dbReference type="PROSITE" id="PS00455">
    <property type="entry name" value="AMP_BINDING"/>
    <property type="match status" value="1"/>
</dbReference>
<dbReference type="AlphaFoldDB" id="A0A0F7ZZE4"/>
<evidence type="ECO:0000256" key="4">
    <source>
        <dbReference type="SAM" id="MobiDB-lite"/>
    </source>
</evidence>
<name>A0A0F7ZZE4_9HYPO</name>
<evidence type="ECO:0000313" key="7">
    <source>
        <dbReference type="EMBL" id="KJZ74077.1"/>
    </source>
</evidence>
<dbReference type="Pfam" id="PF23562">
    <property type="entry name" value="AMP-binding_C_3"/>
    <property type="match status" value="1"/>
</dbReference>
<keyword evidence="1" id="KW-0596">Phosphopantetheine</keyword>
<feature type="domain" description="Thioester reductase (TE)" evidence="6">
    <location>
        <begin position="724"/>
        <end position="955"/>
    </location>
</feature>
<dbReference type="SUPFAM" id="SSF56801">
    <property type="entry name" value="Acetyl-CoA synthetase-like"/>
    <property type="match status" value="1"/>
</dbReference>
<feature type="compositionally biased region" description="Low complexity" evidence="4">
    <location>
        <begin position="20"/>
        <end position="31"/>
    </location>
</feature>
<dbReference type="OrthoDB" id="429813at2759"/>
<dbReference type="InterPro" id="IPR000873">
    <property type="entry name" value="AMP-dep_synth/lig_dom"/>
</dbReference>
<evidence type="ECO:0000256" key="1">
    <source>
        <dbReference type="ARBA" id="ARBA00022450"/>
    </source>
</evidence>
<dbReference type="PANTHER" id="PTHR43439:SF2">
    <property type="entry name" value="ENZYME, PUTATIVE (JCVI)-RELATED"/>
    <property type="match status" value="1"/>
</dbReference>
<dbReference type="InterPro" id="IPR051414">
    <property type="entry name" value="Adenylate-forming_Reductase"/>
</dbReference>
<keyword evidence="8" id="KW-1185">Reference proteome</keyword>